<feature type="compositionally biased region" description="Basic and acidic residues" evidence="6">
    <location>
        <begin position="585"/>
        <end position="598"/>
    </location>
</feature>
<dbReference type="Gene3D" id="4.10.60.10">
    <property type="entry name" value="Zinc finger, CCHC-type"/>
    <property type="match status" value="2"/>
</dbReference>
<dbReference type="Proteomes" id="UP000005239">
    <property type="component" value="Unassembled WGS sequence"/>
</dbReference>
<name>A0A2A6CZ75_PRIPA</name>
<dbReference type="InterPro" id="IPR036875">
    <property type="entry name" value="Znf_CCHC_sf"/>
</dbReference>
<feature type="coiled-coil region" evidence="5">
    <location>
        <begin position="502"/>
        <end position="578"/>
    </location>
</feature>
<dbReference type="PANTHER" id="PTHR47103:SF8">
    <property type="entry name" value="DNA-BINDING PROTEIN"/>
    <property type="match status" value="1"/>
</dbReference>
<dbReference type="SUPFAM" id="SSF57756">
    <property type="entry name" value="Retrovirus zinc finger-like domains"/>
    <property type="match status" value="2"/>
</dbReference>
<dbReference type="PANTHER" id="PTHR47103">
    <property type="entry name" value="DNA-BINDING PROTEIN"/>
    <property type="match status" value="1"/>
</dbReference>
<evidence type="ECO:0000313" key="7">
    <source>
        <dbReference type="EnsemblMetazoa" id="PPA33965.1"/>
    </source>
</evidence>
<reference evidence="8" key="1">
    <citation type="journal article" date="2008" name="Nat. Genet.">
        <title>The Pristionchus pacificus genome provides a unique perspective on nematode lifestyle and parasitism.</title>
        <authorList>
            <person name="Dieterich C."/>
            <person name="Clifton S.W."/>
            <person name="Schuster L.N."/>
            <person name="Chinwalla A."/>
            <person name="Delehaunty K."/>
            <person name="Dinkelacker I."/>
            <person name="Fulton L."/>
            <person name="Fulton R."/>
            <person name="Godfrey J."/>
            <person name="Minx P."/>
            <person name="Mitreva M."/>
            <person name="Roeseler W."/>
            <person name="Tian H."/>
            <person name="Witte H."/>
            <person name="Yang S.P."/>
            <person name="Wilson R.K."/>
            <person name="Sommer R.J."/>
        </authorList>
    </citation>
    <scope>NUCLEOTIDE SEQUENCE [LARGE SCALE GENOMIC DNA]</scope>
    <source>
        <strain evidence="8">PS312</strain>
    </source>
</reference>
<gene>
    <name evidence="7" type="primary">WBGene00272334</name>
</gene>
<keyword evidence="2" id="KW-0677">Repeat</keyword>
<evidence type="ECO:0000256" key="2">
    <source>
        <dbReference type="ARBA" id="ARBA00022737"/>
    </source>
</evidence>
<keyword evidence="8" id="KW-1185">Reference proteome</keyword>
<dbReference type="InterPro" id="IPR001878">
    <property type="entry name" value="Znf_CCHC"/>
</dbReference>
<dbReference type="OrthoDB" id="427960at2759"/>
<dbReference type="GO" id="GO:0008270">
    <property type="term" value="F:zinc ion binding"/>
    <property type="evidence" value="ECO:0007669"/>
    <property type="project" value="UniProtKB-KW"/>
</dbReference>
<keyword evidence="3" id="KW-0863">Zinc-finger</keyword>
<feature type="region of interest" description="Disordered" evidence="6">
    <location>
        <begin position="585"/>
        <end position="623"/>
    </location>
</feature>
<organism evidence="7 8">
    <name type="scientific">Pristionchus pacificus</name>
    <name type="common">Parasitic nematode worm</name>
    <dbReference type="NCBI Taxonomy" id="54126"/>
    <lineage>
        <taxon>Eukaryota</taxon>
        <taxon>Metazoa</taxon>
        <taxon>Ecdysozoa</taxon>
        <taxon>Nematoda</taxon>
        <taxon>Chromadorea</taxon>
        <taxon>Rhabditida</taxon>
        <taxon>Rhabditina</taxon>
        <taxon>Diplogasteromorpha</taxon>
        <taxon>Diplogasteroidea</taxon>
        <taxon>Neodiplogasteridae</taxon>
        <taxon>Pristionchus</taxon>
    </lineage>
</organism>
<sequence length="709" mass="81408">MSRTLAHIWLQIYKKNVCCQLSVSCNSRMGGHFSRYVQETPTKESTSDDEGIYYRDPKISQEFKEGYFHSGIQFRLGNYPGYATLGRLREFNGNACPFDVTEDPRDEKINYLEEQLKEVNWILDETREQYVRMNTRLEWLESSCSEMSDELEGRRRETEELRMENVEMGKRIECLEIICTEVNNDLQKSRIETEGMTNAIERLTVQFDTPVKIVGESKIPVKAVARVVPEQKSVQKKEEPKSYKRFIKELLVKTTVTTNKASDGDIDKLVELTKCVKNKNREKMCDLLRPNMDFTGVNSTVLLDAPFNKSVGFRLEKKGVESIKDSHRLFSSTSTSSPLAKRLRTAQQMSIQSTVSALDALKFPIMDSISVPPELGQGWYRDNWFNSADIALRSGGSPHSPHPVRELLGGFPSLGVGPMSTMAAAAAAKHAGGDYKPNADDEFKKHLLTMLLQRDADMRIIIQQAEQMHIKIEAVSMELMKTKAVLHEERRMREEMMNVMVAKEKNEKEERGRREVEEVKRKDEEECREKVEWQRMKEIIDRLEQGQQALREHVERKYDEEEQKRRMIENERTELLTREILEKEKSEMVGDDKEREAKMMSSESPSSGIDTPGGRPKTPSSSRGSGVLTCFNCNQEGHYARDCIDLDLECELCGGFGHSSSNCLPSKRCYNCNKSGHRHYECKEQGNRRCFHCRKVGHLAINCKNAPKQ</sequence>
<keyword evidence="4" id="KW-0862">Zinc</keyword>
<accession>A0A8R1YRV7</accession>
<dbReference type="EnsemblMetazoa" id="PPA33965.1">
    <property type="protein sequence ID" value="PPA33965.1"/>
    <property type="gene ID" value="WBGene00272334"/>
</dbReference>
<dbReference type="AlphaFoldDB" id="A0A2A6CZ75"/>
<dbReference type="GO" id="GO:0019899">
    <property type="term" value="F:enzyme binding"/>
    <property type="evidence" value="ECO:0007669"/>
    <property type="project" value="UniProtKB-ARBA"/>
</dbReference>
<evidence type="ECO:0000256" key="5">
    <source>
        <dbReference type="SAM" id="Coils"/>
    </source>
</evidence>
<proteinExistence type="predicted"/>
<evidence type="ECO:0000256" key="3">
    <source>
        <dbReference type="ARBA" id="ARBA00022771"/>
    </source>
</evidence>
<evidence type="ECO:0000313" key="8">
    <source>
        <dbReference type="Proteomes" id="UP000005239"/>
    </source>
</evidence>
<reference evidence="7" key="2">
    <citation type="submission" date="2022-06" db="UniProtKB">
        <authorList>
            <consortium name="EnsemblMetazoa"/>
        </authorList>
    </citation>
    <scope>IDENTIFICATION</scope>
    <source>
        <strain evidence="7">PS312</strain>
    </source>
</reference>
<accession>A0A2A6CZ75</accession>
<evidence type="ECO:0000256" key="4">
    <source>
        <dbReference type="ARBA" id="ARBA00022833"/>
    </source>
</evidence>
<keyword evidence="1" id="KW-0479">Metal-binding</keyword>
<protein>
    <submittedName>
        <fullName evidence="7">Uncharacterized protein</fullName>
    </submittedName>
</protein>
<keyword evidence="5" id="KW-0175">Coiled coil</keyword>
<dbReference type="Pfam" id="PF00098">
    <property type="entry name" value="zf-CCHC"/>
    <property type="match status" value="1"/>
</dbReference>
<evidence type="ECO:0000256" key="1">
    <source>
        <dbReference type="ARBA" id="ARBA00022723"/>
    </source>
</evidence>
<dbReference type="SMART" id="SM00343">
    <property type="entry name" value="ZnF_C2HC"/>
    <property type="match status" value="4"/>
</dbReference>
<dbReference type="PROSITE" id="PS50158">
    <property type="entry name" value="ZF_CCHC"/>
    <property type="match status" value="3"/>
</dbReference>
<evidence type="ECO:0000256" key="6">
    <source>
        <dbReference type="SAM" id="MobiDB-lite"/>
    </source>
</evidence>
<dbReference type="GO" id="GO:0003676">
    <property type="term" value="F:nucleic acid binding"/>
    <property type="evidence" value="ECO:0007669"/>
    <property type="project" value="InterPro"/>
</dbReference>